<name>A0A6G1MFE4_ORBOL</name>
<dbReference type="Proteomes" id="UP000479691">
    <property type="component" value="Unassembled WGS sequence"/>
</dbReference>
<dbReference type="SUPFAM" id="SSF50630">
    <property type="entry name" value="Acid proteases"/>
    <property type="match status" value="1"/>
</dbReference>
<protein>
    <recommendedName>
        <fullName evidence="4">Peptidase A1 domain-containing protein</fullName>
    </recommendedName>
</protein>
<organism evidence="6 8">
    <name type="scientific">Orbilia oligospora</name>
    <name type="common">Nematode-trapping fungus</name>
    <name type="synonym">Arthrobotrys oligospora</name>
    <dbReference type="NCBI Taxonomy" id="2813651"/>
    <lineage>
        <taxon>Eukaryota</taxon>
        <taxon>Fungi</taxon>
        <taxon>Dikarya</taxon>
        <taxon>Ascomycota</taxon>
        <taxon>Pezizomycotina</taxon>
        <taxon>Orbiliomycetes</taxon>
        <taxon>Orbiliales</taxon>
        <taxon>Orbiliaceae</taxon>
        <taxon>Orbilia</taxon>
    </lineage>
</organism>
<dbReference type="PANTHER" id="PTHR47966">
    <property type="entry name" value="BETA-SITE APP-CLEAVING ENZYME, ISOFORM A-RELATED"/>
    <property type="match status" value="1"/>
</dbReference>
<evidence type="ECO:0000256" key="2">
    <source>
        <dbReference type="SAM" id="MobiDB-lite"/>
    </source>
</evidence>
<evidence type="ECO:0000313" key="6">
    <source>
        <dbReference type="EMBL" id="KAF3231836.1"/>
    </source>
</evidence>
<dbReference type="InterPro" id="IPR001461">
    <property type="entry name" value="Aspartic_peptidase_A1"/>
</dbReference>
<dbReference type="PRINTS" id="PR00792">
    <property type="entry name" value="PEPSIN"/>
</dbReference>
<feature type="region of interest" description="Disordered" evidence="2">
    <location>
        <begin position="457"/>
        <end position="538"/>
    </location>
</feature>
<evidence type="ECO:0000313" key="5">
    <source>
        <dbReference type="EMBL" id="KAF3192451.1"/>
    </source>
</evidence>
<dbReference type="InterPro" id="IPR021109">
    <property type="entry name" value="Peptidase_aspartic_dom_sf"/>
</dbReference>
<dbReference type="Pfam" id="PF00026">
    <property type="entry name" value="Asp"/>
    <property type="match status" value="1"/>
</dbReference>
<dbReference type="Proteomes" id="UP000483672">
    <property type="component" value="Unassembled WGS sequence"/>
</dbReference>
<evidence type="ECO:0000259" key="4">
    <source>
        <dbReference type="PROSITE" id="PS51767"/>
    </source>
</evidence>
<gene>
    <name evidence="6" type="ORF">TWF191_003815</name>
    <name evidence="5" type="ORF">TWF788_000065</name>
</gene>
<dbReference type="CDD" id="cd05471">
    <property type="entry name" value="pepsin_like"/>
    <property type="match status" value="1"/>
</dbReference>
<accession>A0A6G1MFE4</accession>
<dbReference type="EMBL" id="JAABOE010000001">
    <property type="protein sequence ID" value="KAF3192451.1"/>
    <property type="molecule type" value="Genomic_DNA"/>
</dbReference>
<evidence type="ECO:0000256" key="1">
    <source>
        <dbReference type="ARBA" id="ARBA00007447"/>
    </source>
</evidence>
<dbReference type="GO" id="GO:0006508">
    <property type="term" value="P:proteolysis"/>
    <property type="evidence" value="ECO:0007669"/>
    <property type="project" value="InterPro"/>
</dbReference>
<feature type="transmembrane region" description="Helical" evidence="3">
    <location>
        <begin position="422"/>
        <end position="443"/>
    </location>
</feature>
<proteinExistence type="inferred from homology"/>
<feature type="compositionally biased region" description="Polar residues" evidence="2">
    <location>
        <begin position="502"/>
        <end position="520"/>
    </location>
</feature>
<feature type="domain" description="Peptidase A1" evidence="4">
    <location>
        <begin position="37"/>
        <end position="385"/>
    </location>
</feature>
<dbReference type="PANTHER" id="PTHR47966:SF51">
    <property type="entry name" value="BETA-SITE APP-CLEAVING ENZYME, ISOFORM A-RELATED"/>
    <property type="match status" value="1"/>
</dbReference>
<dbReference type="InterPro" id="IPR034164">
    <property type="entry name" value="Pepsin-like_dom"/>
</dbReference>
<dbReference type="InterPro" id="IPR033121">
    <property type="entry name" value="PEPTIDASE_A1"/>
</dbReference>
<dbReference type="GO" id="GO:0000324">
    <property type="term" value="C:fungal-type vacuole"/>
    <property type="evidence" value="ECO:0007669"/>
    <property type="project" value="TreeGrafter"/>
</dbReference>
<sequence length="538" mass="59602">MESIGISDSLRRRETTIPFPVEVDPSQEWDGKDGPWSTFAVRIGTPPQVARIIPGTGSNQQMVVLPEGCMSSKDTSTCPNLRGFTFKMDESTTWENNTLYSSTSIYELGVEKRLGFEGNAIFGYDNMVLGWLGSDGPNTSNQSIAGIATKDFFLGVLGLNPRPTNFSTFNNPVPSLLQNLRDAQKIPSLSWGYTAGNQYRFNNVFGQLILGGYDSSRFVHNNIYIPFDSQDLVDLSVNIERITSSDANGTRALLPSSGISAYLDSSVSHIWLPLDACQRFEEEFGITWNDSLELYLVNNTQHEKLLARNANIVFRIGHFSTTQTVDITFPYAAFDLTLSYPYTTNPIRYFPLKRAANDSQYTLGRVFFQEAYVIADYERKNFSVFQCNWDASGKKDIVAIISPQDVQLPQDSDSSPSKLHPGALAGIAIGVVVGIIIAVYLIFRYYMKPKIIQNGISRSGPSIDSSEGDKRGEIEDLPPPTPYQMHLWAANEDAESDVSGASIRSENMTIASSIVPSQRTQRTDRGSSPTRDKSNPLV</sequence>
<comment type="similarity">
    <text evidence="1">Belongs to the peptidase A1 family.</text>
</comment>
<dbReference type="PROSITE" id="PS51767">
    <property type="entry name" value="PEPTIDASE_A1"/>
    <property type="match status" value="1"/>
</dbReference>
<dbReference type="EMBL" id="WIPF01000002">
    <property type="protein sequence ID" value="KAF3231836.1"/>
    <property type="molecule type" value="Genomic_DNA"/>
</dbReference>
<keyword evidence="3" id="KW-1133">Transmembrane helix</keyword>
<keyword evidence="3" id="KW-0472">Membrane</keyword>
<comment type="caution">
    <text evidence="6">The sequence shown here is derived from an EMBL/GenBank/DDBJ whole genome shotgun (WGS) entry which is preliminary data.</text>
</comment>
<evidence type="ECO:0000313" key="7">
    <source>
        <dbReference type="Proteomes" id="UP000479691"/>
    </source>
</evidence>
<dbReference type="GO" id="GO:0004190">
    <property type="term" value="F:aspartic-type endopeptidase activity"/>
    <property type="evidence" value="ECO:0007669"/>
    <property type="project" value="InterPro"/>
</dbReference>
<evidence type="ECO:0000256" key="3">
    <source>
        <dbReference type="SAM" id="Phobius"/>
    </source>
</evidence>
<feature type="compositionally biased region" description="Basic and acidic residues" evidence="2">
    <location>
        <begin position="521"/>
        <end position="538"/>
    </location>
</feature>
<keyword evidence="3" id="KW-0812">Transmembrane</keyword>
<dbReference type="AlphaFoldDB" id="A0A6G1MFE4"/>
<dbReference type="Gene3D" id="2.40.70.10">
    <property type="entry name" value="Acid Proteases"/>
    <property type="match status" value="2"/>
</dbReference>
<evidence type="ECO:0000313" key="8">
    <source>
        <dbReference type="Proteomes" id="UP000483672"/>
    </source>
</evidence>
<reference evidence="7 8" key="1">
    <citation type="submission" date="2019-06" db="EMBL/GenBank/DDBJ databases">
        <authorList>
            <person name="Palmer J.M."/>
        </authorList>
    </citation>
    <scope>NUCLEOTIDE SEQUENCE [LARGE SCALE GENOMIC DNA]</scope>
    <source>
        <strain evidence="6 8">TWF191</strain>
        <strain evidence="5 7">TWF788</strain>
    </source>
</reference>